<proteinExistence type="predicted"/>
<evidence type="ECO:0000256" key="1">
    <source>
        <dbReference type="ARBA" id="ARBA00012344"/>
    </source>
</evidence>
<dbReference type="Proteomes" id="UP001595528">
    <property type="component" value="Unassembled WGS sequence"/>
</dbReference>
<dbReference type="InterPro" id="IPR006840">
    <property type="entry name" value="ChaC"/>
</dbReference>
<dbReference type="Gene3D" id="3.10.490.10">
    <property type="entry name" value="Gamma-glutamyl cyclotransferase-like"/>
    <property type="match status" value="1"/>
</dbReference>
<dbReference type="InterPro" id="IPR036568">
    <property type="entry name" value="GGCT-like_sf"/>
</dbReference>
<evidence type="ECO:0000256" key="3">
    <source>
        <dbReference type="SAM" id="MobiDB-lite"/>
    </source>
</evidence>
<evidence type="ECO:0000313" key="4">
    <source>
        <dbReference type="EMBL" id="MFC3230041.1"/>
    </source>
</evidence>
<dbReference type="CDD" id="cd06661">
    <property type="entry name" value="GGCT_like"/>
    <property type="match status" value="1"/>
</dbReference>
<dbReference type="EC" id="4.3.2.7" evidence="1"/>
<name>A0ABV7L5Y1_9PROT</name>
<reference evidence="5" key="1">
    <citation type="journal article" date="2019" name="Int. J. Syst. Evol. Microbiol.">
        <title>The Global Catalogue of Microorganisms (GCM) 10K type strain sequencing project: providing services to taxonomists for standard genome sequencing and annotation.</title>
        <authorList>
            <consortium name="The Broad Institute Genomics Platform"/>
            <consortium name="The Broad Institute Genome Sequencing Center for Infectious Disease"/>
            <person name="Wu L."/>
            <person name="Ma J."/>
        </authorList>
    </citation>
    <scope>NUCLEOTIDE SEQUENCE [LARGE SCALE GENOMIC DNA]</scope>
    <source>
        <strain evidence="5">KCTC 42964</strain>
    </source>
</reference>
<accession>A0ABV7L5Y1</accession>
<evidence type="ECO:0000313" key="5">
    <source>
        <dbReference type="Proteomes" id="UP001595528"/>
    </source>
</evidence>
<dbReference type="Pfam" id="PF04752">
    <property type="entry name" value="ChaC"/>
    <property type="match status" value="1"/>
</dbReference>
<evidence type="ECO:0000256" key="2">
    <source>
        <dbReference type="ARBA" id="ARBA00023239"/>
    </source>
</evidence>
<comment type="caution">
    <text evidence="4">The sequence shown here is derived from an EMBL/GenBank/DDBJ whole genome shotgun (WGS) entry which is preliminary data.</text>
</comment>
<dbReference type="PANTHER" id="PTHR12192">
    <property type="entry name" value="CATION TRANSPORT PROTEIN CHAC-RELATED"/>
    <property type="match status" value="1"/>
</dbReference>
<gene>
    <name evidence="4" type="ORF">ACFOGJ_22510</name>
</gene>
<dbReference type="EMBL" id="JBHRTR010000036">
    <property type="protein sequence ID" value="MFC3230041.1"/>
    <property type="molecule type" value="Genomic_DNA"/>
</dbReference>
<dbReference type="PANTHER" id="PTHR12192:SF2">
    <property type="entry name" value="GLUTATHIONE-SPECIFIC GAMMA-GLUTAMYLCYCLOTRANSFERASE 2"/>
    <property type="match status" value="1"/>
</dbReference>
<protein>
    <recommendedName>
        <fullName evidence="1">glutathione-specific gamma-glutamylcyclotransferase</fullName>
        <ecNumber evidence="1">4.3.2.7</ecNumber>
    </recommendedName>
</protein>
<sequence>MTAGHKPPSRRTAELRRRQPLPPLPQRHRLPLDLAHRRRPLWVFGYGSLMWRPGFPVEAVLRARLSGWQRALCVWSVHHRGRPGAEGLVLGLRPGGQCWGLAYKVPTEARAAALAYLARRELVTAVYLPRLVTVHTARGRVPALTFVADTAHLQFARHLGEEEAARVVARASGLSGHNRDYLETTVQRIAGLGFRDPALERLMRRVAALDV</sequence>
<dbReference type="RefSeq" id="WP_379904831.1">
    <property type="nucleotide sequence ID" value="NZ_JBHRTR010000036.1"/>
</dbReference>
<dbReference type="InterPro" id="IPR013024">
    <property type="entry name" value="GGCT-like"/>
</dbReference>
<organism evidence="4 5">
    <name type="scientific">Marinibaculum pumilum</name>
    <dbReference type="NCBI Taxonomy" id="1766165"/>
    <lineage>
        <taxon>Bacteria</taxon>
        <taxon>Pseudomonadati</taxon>
        <taxon>Pseudomonadota</taxon>
        <taxon>Alphaproteobacteria</taxon>
        <taxon>Rhodospirillales</taxon>
        <taxon>Rhodospirillaceae</taxon>
        <taxon>Marinibaculum</taxon>
    </lineage>
</organism>
<dbReference type="SUPFAM" id="SSF110857">
    <property type="entry name" value="Gamma-glutamyl cyclotransferase-like"/>
    <property type="match status" value="1"/>
</dbReference>
<keyword evidence="5" id="KW-1185">Reference proteome</keyword>
<feature type="region of interest" description="Disordered" evidence="3">
    <location>
        <begin position="1"/>
        <end position="27"/>
    </location>
</feature>
<keyword evidence="2" id="KW-0456">Lyase</keyword>